<evidence type="ECO:0000313" key="2">
    <source>
        <dbReference type="Proteomes" id="UP000632659"/>
    </source>
</evidence>
<dbReference type="RefSeq" id="WP_093988020.1">
    <property type="nucleotide sequence ID" value="NZ_FYDD01000003.1"/>
</dbReference>
<comment type="caution">
    <text evidence="1">The sequence shown here is derived from an EMBL/GenBank/DDBJ whole genome shotgun (WGS) entry which is preliminary data.</text>
</comment>
<organism evidence="1 2">
    <name type="scientific">Massiliimalia timonensis</name>
    <dbReference type="NCBI Taxonomy" id="1987501"/>
    <lineage>
        <taxon>Bacteria</taxon>
        <taxon>Bacillati</taxon>
        <taxon>Bacillota</taxon>
        <taxon>Clostridia</taxon>
        <taxon>Eubacteriales</taxon>
        <taxon>Oscillospiraceae</taxon>
        <taxon>Massiliimalia</taxon>
    </lineage>
</organism>
<evidence type="ECO:0000313" key="1">
    <source>
        <dbReference type="EMBL" id="MBC8609531.1"/>
    </source>
</evidence>
<dbReference type="EMBL" id="JACRTL010000001">
    <property type="protein sequence ID" value="MBC8609531.1"/>
    <property type="molecule type" value="Genomic_DNA"/>
</dbReference>
<reference evidence="1" key="1">
    <citation type="submission" date="2020-08" db="EMBL/GenBank/DDBJ databases">
        <title>Genome public.</title>
        <authorList>
            <person name="Liu C."/>
            <person name="Sun Q."/>
        </authorList>
    </citation>
    <scope>NUCLEOTIDE SEQUENCE</scope>
    <source>
        <strain evidence="1">NSJ-15</strain>
    </source>
</reference>
<dbReference type="AlphaFoldDB" id="A0A8J6NYC5"/>
<dbReference type="InterPro" id="IPR046169">
    <property type="entry name" value="DUF6171"/>
</dbReference>
<sequence>MAQRVCRRCLLKEIDQEEYFKNVFEYIASLDEETRTPEDLYQKRLAACQSCDNLINGMCRVCGCFVEVRAAKKIQSCPGIPSRW</sequence>
<proteinExistence type="predicted"/>
<accession>A0A8J6NYC5</accession>
<dbReference type="OrthoDB" id="7061841at2"/>
<dbReference type="Pfam" id="PF19668">
    <property type="entry name" value="DUF6171"/>
    <property type="match status" value="1"/>
</dbReference>
<protein>
    <submittedName>
        <fullName evidence="1">Uncharacterized protein</fullName>
    </submittedName>
</protein>
<dbReference type="Proteomes" id="UP000632659">
    <property type="component" value="Unassembled WGS sequence"/>
</dbReference>
<name>A0A8J6NYC5_9FIRM</name>
<keyword evidence="2" id="KW-1185">Reference proteome</keyword>
<gene>
    <name evidence="1" type="ORF">H8702_00140</name>
</gene>